<dbReference type="EC" id="2.3.1.118" evidence="3"/>
<accession>A0ABU0F6S9</accession>
<dbReference type="SUPFAM" id="SSF54001">
    <property type="entry name" value="Cysteine proteinases"/>
    <property type="match status" value="1"/>
</dbReference>
<evidence type="ECO:0000256" key="2">
    <source>
        <dbReference type="RuleBase" id="RU003452"/>
    </source>
</evidence>
<dbReference type="Gene3D" id="3.30.2140.10">
    <property type="entry name" value="Arylamine N-acetyltransferase"/>
    <property type="match status" value="1"/>
</dbReference>
<dbReference type="PRINTS" id="PR01543">
    <property type="entry name" value="ANATRNSFRASE"/>
</dbReference>
<dbReference type="Proteomes" id="UP001237448">
    <property type="component" value="Unassembled WGS sequence"/>
</dbReference>
<evidence type="ECO:0000313" key="3">
    <source>
        <dbReference type="EMBL" id="MDQ0390327.1"/>
    </source>
</evidence>
<dbReference type="InterPro" id="IPR038765">
    <property type="entry name" value="Papain-like_cys_pep_sf"/>
</dbReference>
<keyword evidence="3" id="KW-0012">Acyltransferase</keyword>
<organism evidence="3 4">
    <name type="scientific">Labrys monachus</name>
    <dbReference type="NCBI Taxonomy" id="217067"/>
    <lineage>
        <taxon>Bacteria</taxon>
        <taxon>Pseudomonadati</taxon>
        <taxon>Pseudomonadota</taxon>
        <taxon>Alphaproteobacteria</taxon>
        <taxon>Hyphomicrobiales</taxon>
        <taxon>Xanthobacteraceae</taxon>
        <taxon>Labrys</taxon>
    </lineage>
</organism>
<name>A0ABU0F6S9_9HYPH</name>
<dbReference type="EMBL" id="JAUSVK010000001">
    <property type="protein sequence ID" value="MDQ0390327.1"/>
    <property type="molecule type" value="Genomic_DNA"/>
</dbReference>
<comment type="similarity">
    <text evidence="1 2">Belongs to the arylamine N-acetyltransferase family.</text>
</comment>
<dbReference type="PANTHER" id="PTHR11786:SF0">
    <property type="entry name" value="ARYLAMINE N-ACETYLTRANSFERASE 4-RELATED"/>
    <property type="match status" value="1"/>
</dbReference>
<dbReference type="InterPro" id="IPR001447">
    <property type="entry name" value="Arylamine_N-AcTrfase"/>
</dbReference>
<evidence type="ECO:0000313" key="4">
    <source>
        <dbReference type="Proteomes" id="UP001237448"/>
    </source>
</evidence>
<keyword evidence="3" id="KW-0808">Transferase</keyword>
<protein>
    <submittedName>
        <fullName evidence="3">N-hydroxyarylamine O-acetyltransferase</fullName>
        <ecNumber evidence="3">2.3.1.118</ecNumber>
    </submittedName>
</protein>
<comment type="caution">
    <text evidence="3">The sequence shown here is derived from an EMBL/GenBank/DDBJ whole genome shotgun (WGS) entry which is preliminary data.</text>
</comment>
<keyword evidence="4" id="KW-1185">Reference proteome</keyword>
<proteinExistence type="inferred from homology"/>
<evidence type="ECO:0000256" key="1">
    <source>
        <dbReference type="ARBA" id="ARBA00006547"/>
    </source>
</evidence>
<sequence length="277" mass="30742">MVASADATVDLDRYCERILYSGPLRPTHATLSDLIEHHVAAIPFENIDVLLGRGVDISAGAVDAKLIGGRRGGYCFEHNGLFRRVLATIGFRVEPLAARVVWMAPADAPPLPRTHMALRVALEEPWLVDAGFGGCVPTSPLRLADPAPQQTRHEAFRITPQGREALVEAELDGIWQPLYVLSPDALLDVDYEPPNWFTATHPASIFRRELMGAHTSREARWTLRNGRLTVRHRDGRVERRQLDAEGLETVLAGPFGLPVEAEWRPLLHRIAATDTPR</sequence>
<dbReference type="Gene3D" id="2.40.128.150">
    <property type="entry name" value="Cysteine proteinases"/>
    <property type="match status" value="1"/>
</dbReference>
<dbReference type="RefSeq" id="WP_307421488.1">
    <property type="nucleotide sequence ID" value="NZ_JAUSVK010000001.1"/>
</dbReference>
<dbReference type="GO" id="GO:0046990">
    <property type="term" value="F:N-hydroxyarylamine O-acetyltransferase activity"/>
    <property type="evidence" value="ECO:0007669"/>
    <property type="project" value="UniProtKB-EC"/>
</dbReference>
<dbReference type="Pfam" id="PF00797">
    <property type="entry name" value="Acetyltransf_2"/>
    <property type="match status" value="1"/>
</dbReference>
<gene>
    <name evidence="3" type="ORF">J3R73_000119</name>
</gene>
<reference evidence="3 4" key="1">
    <citation type="submission" date="2023-07" db="EMBL/GenBank/DDBJ databases">
        <title>Genomic Encyclopedia of Type Strains, Phase IV (KMG-IV): sequencing the most valuable type-strain genomes for metagenomic binning, comparative biology and taxonomic classification.</title>
        <authorList>
            <person name="Goeker M."/>
        </authorList>
    </citation>
    <scope>NUCLEOTIDE SEQUENCE [LARGE SCALE GENOMIC DNA]</scope>
    <source>
        <strain evidence="3 4">DSM 5896</strain>
    </source>
</reference>
<dbReference type="PANTHER" id="PTHR11786">
    <property type="entry name" value="N-HYDROXYARYLAMINE O-ACETYLTRANSFERASE"/>
    <property type="match status" value="1"/>
</dbReference>